<evidence type="ECO:0000313" key="2">
    <source>
        <dbReference type="Proteomes" id="UP000007161"/>
    </source>
</evidence>
<gene>
    <name evidence="1" type="ordered locus">Marpi_1156</name>
</gene>
<accession>H2J882</accession>
<keyword evidence="2" id="KW-1185">Reference proteome</keyword>
<dbReference type="EMBL" id="CP003257">
    <property type="protein sequence ID" value="AEX85566.1"/>
    <property type="molecule type" value="Genomic_DNA"/>
</dbReference>
<dbReference type="RefSeq" id="WP_014296638.1">
    <property type="nucleotide sequence ID" value="NC_016751.1"/>
</dbReference>
<dbReference type="Proteomes" id="UP000007161">
    <property type="component" value="Chromosome"/>
</dbReference>
<dbReference type="HOGENOM" id="CLU_201843_0_0_0"/>
<organism evidence="1 2">
    <name type="scientific">Marinitoga piezophila (strain DSM 14283 / JCM 11233 / KA3)</name>
    <dbReference type="NCBI Taxonomy" id="443254"/>
    <lineage>
        <taxon>Bacteria</taxon>
        <taxon>Thermotogati</taxon>
        <taxon>Thermotogota</taxon>
        <taxon>Thermotogae</taxon>
        <taxon>Petrotogales</taxon>
        <taxon>Petrotogaceae</taxon>
        <taxon>Marinitoga</taxon>
    </lineage>
</organism>
<reference evidence="1 2" key="1">
    <citation type="journal article" date="2012" name="J. Bacteriol.">
        <title>Complete Genome Sequence of the Thermophilic, Piezophilic, Heterotrophic Bacterium Marinitoga piezophila KA3.</title>
        <authorList>
            <person name="Lucas S."/>
            <person name="Han J."/>
            <person name="Lapidus A."/>
            <person name="Cheng J.F."/>
            <person name="Goodwin L.A."/>
            <person name="Pitluck S."/>
            <person name="Peters L."/>
            <person name="Mikhailova N."/>
            <person name="Teshima H."/>
            <person name="Detter J.C."/>
            <person name="Han C."/>
            <person name="Tapia R."/>
            <person name="Land M."/>
            <person name="Hauser L."/>
            <person name="Kyrpides N.C."/>
            <person name="Ivanova N."/>
            <person name="Pagani I."/>
            <person name="Vannier P."/>
            <person name="Oger P."/>
            <person name="Bartlett D.H."/>
            <person name="Noll K.M."/>
            <person name="Woyke T."/>
            <person name="Jebbar M."/>
        </authorList>
    </citation>
    <scope>NUCLEOTIDE SEQUENCE [LARGE SCALE GENOMIC DNA]</scope>
    <source>
        <strain evidence="2">DSM 14283 / JCM 11233 / KA3</strain>
    </source>
</reference>
<evidence type="ECO:0000313" key="1">
    <source>
        <dbReference type="EMBL" id="AEX85566.1"/>
    </source>
</evidence>
<sequence length="57" mass="6595">MATSSFNKDFILKSKKEVESFIKILEKTSKPIKIDKNLVSPEKEKEGVEKLKKIFSH</sequence>
<dbReference type="KEGG" id="mpz:Marpi_1156"/>
<dbReference type="AlphaFoldDB" id="H2J882"/>
<name>H2J882_MARPK</name>
<dbReference type="STRING" id="443254.Marpi_1156"/>
<proteinExistence type="predicted"/>
<dbReference type="eggNOG" id="ENOG5033I3W">
    <property type="taxonomic scope" value="Bacteria"/>
</dbReference>
<reference evidence="2" key="2">
    <citation type="submission" date="2012-01" db="EMBL/GenBank/DDBJ databases">
        <title>Complete sequence of chromosome of Marinitoga piezophila KA3.</title>
        <authorList>
            <person name="Lucas S."/>
            <person name="Han J."/>
            <person name="Lapidus A."/>
            <person name="Cheng J.-F."/>
            <person name="Goodwin L."/>
            <person name="Pitluck S."/>
            <person name="Peters L."/>
            <person name="Mikhailova N."/>
            <person name="Teshima H."/>
            <person name="Detter J.C."/>
            <person name="Han C."/>
            <person name="Tapia R."/>
            <person name="Land M."/>
            <person name="Hauser L."/>
            <person name="Kyrpides N."/>
            <person name="Ivanova N."/>
            <person name="Pagani I."/>
            <person name="Jebbar M."/>
            <person name="Vannier P."/>
            <person name="Oger P."/>
            <person name="Cario A."/>
            <person name="Bartlett D."/>
            <person name="Noll K.M."/>
            <person name="Woyke T."/>
        </authorList>
    </citation>
    <scope>NUCLEOTIDE SEQUENCE [LARGE SCALE GENOMIC DNA]</scope>
    <source>
        <strain evidence="2">DSM 14283 / JCM 11233 / KA3</strain>
    </source>
</reference>
<protein>
    <submittedName>
        <fullName evidence="1">Uncharacterized protein</fullName>
    </submittedName>
</protein>